<accession>A0A078AP37</accession>
<dbReference type="GO" id="GO:0016020">
    <property type="term" value="C:membrane"/>
    <property type="evidence" value="ECO:0007669"/>
    <property type="project" value="UniProtKB-SubCell"/>
</dbReference>
<gene>
    <name evidence="8" type="primary">Contig16421.g17486</name>
    <name evidence="8" type="ORF">STYLEM_12121</name>
</gene>
<comment type="subcellular location">
    <subcellularLocation>
        <location evidence="1">Membrane</location>
        <topology evidence="1">Multi-pass membrane protein</topology>
    </subcellularLocation>
</comment>
<dbReference type="AlphaFoldDB" id="A0A078AP37"/>
<feature type="transmembrane region" description="Helical" evidence="7">
    <location>
        <begin position="448"/>
        <end position="469"/>
    </location>
</feature>
<feature type="transmembrane region" description="Helical" evidence="7">
    <location>
        <begin position="353"/>
        <end position="372"/>
    </location>
</feature>
<keyword evidence="5 7" id="KW-0472">Membrane</keyword>
<dbReference type="CDD" id="cd06174">
    <property type="entry name" value="MFS"/>
    <property type="match status" value="1"/>
</dbReference>
<evidence type="ECO:0000256" key="2">
    <source>
        <dbReference type="ARBA" id="ARBA00022448"/>
    </source>
</evidence>
<dbReference type="OMA" id="DYMISEM"/>
<dbReference type="InterPro" id="IPR036259">
    <property type="entry name" value="MFS_trans_sf"/>
</dbReference>
<dbReference type="Pfam" id="PF07690">
    <property type="entry name" value="MFS_1"/>
    <property type="match status" value="1"/>
</dbReference>
<evidence type="ECO:0000256" key="3">
    <source>
        <dbReference type="ARBA" id="ARBA00022692"/>
    </source>
</evidence>
<reference evidence="8 9" key="1">
    <citation type="submission" date="2014-06" db="EMBL/GenBank/DDBJ databases">
        <authorList>
            <person name="Swart Estienne"/>
        </authorList>
    </citation>
    <scope>NUCLEOTIDE SEQUENCE [LARGE SCALE GENOMIC DNA]</scope>
    <source>
        <strain evidence="8 9">130c</strain>
    </source>
</reference>
<proteinExistence type="inferred from homology"/>
<sequence length="617" mass="70188">MSQKSLDTRLDLDFDRIYPTRYIVFLYGLIFFCNVLINIDHGSIPAATLNLKQDLNIDNFELGLLGSLVYLGLTIGSILATPIFTYIKAKTILILSFCLNAFSLILFTISEDIVVFVCIYFPVWVDTFGTNKHKTLWLSLLLLAPPIGVVLGYSLTAFMVYHFTWRYIFYLQSILVIPCVIAMISIPNKYFDIETAIQYIRKDQNRQYDLTQMYQTGGTGDGEYEKNRIQRKGSPEARRRLSSIGQNYISRNNLNNLNDEEQLPPAINPTAIFLSVLKNKPYILITIALSILFFVITGIQFWVSDYLQVILNVDAQTVFVYFSFTCITGPTIGVIVGGVIIHRQGGYKSPKALRTVVIVAFLANAVALPIPFVDNFQVFALLIWFLLFFGGFIVPIMTGLILTVVKTNERTIANSLANLSYNILGYLPSPFVYGLVQNQFGGNKSRAGMILLMYSALIAFFSVLVGYIIQEQKKKPYQKFSINNKQLSKNLIDDQNQENGVKSPEDKYSPLRQQYENGFQQIQGLIDENQTRIRNYSTKNDSSKNIILQEFQTPSHDYKDYLISPVKNSMYQENSFDSKAALENIDQLEEVDIVKAQLSKNTSFFEPFARLHNIQNQ</sequence>
<keyword evidence="4 7" id="KW-1133">Transmembrane helix</keyword>
<evidence type="ECO:0000313" key="9">
    <source>
        <dbReference type="Proteomes" id="UP000039865"/>
    </source>
</evidence>
<dbReference type="GO" id="GO:0022857">
    <property type="term" value="F:transmembrane transporter activity"/>
    <property type="evidence" value="ECO:0007669"/>
    <property type="project" value="InterPro"/>
</dbReference>
<keyword evidence="2" id="KW-0813">Transport</keyword>
<feature type="transmembrane region" description="Helical" evidence="7">
    <location>
        <begin position="282"/>
        <end position="303"/>
    </location>
</feature>
<feature type="transmembrane region" description="Helical" evidence="7">
    <location>
        <begin position="60"/>
        <end position="87"/>
    </location>
</feature>
<dbReference type="Gene3D" id="1.20.1250.20">
    <property type="entry name" value="MFS general substrate transporter like domains"/>
    <property type="match status" value="1"/>
</dbReference>
<evidence type="ECO:0000256" key="7">
    <source>
        <dbReference type="SAM" id="Phobius"/>
    </source>
</evidence>
<evidence type="ECO:0000256" key="6">
    <source>
        <dbReference type="ARBA" id="ARBA00024338"/>
    </source>
</evidence>
<feature type="transmembrane region" description="Helical" evidence="7">
    <location>
        <begin position="378"/>
        <end position="404"/>
    </location>
</feature>
<dbReference type="PANTHER" id="PTHR23505:SF9">
    <property type="entry name" value="PROTEIN, PUTATIVE-RELATED"/>
    <property type="match status" value="1"/>
</dbReference>
<evidence type="ECO:0000256" key="4">
    <source>
        <dbReference type="ARBA" id="ARBA00022989"/>
    </source>
</evidence>
<dbReference type="InterPro" id="IPR011701">
    <property type="entry name" value="MFS"/>
</dbReference>
<dbReference type="SUPFAM" id="SSF103473">
    <property type="entry name" value="MFS general substrate transporter"/>
    <property type="match status" value="1"/>
</dbReference>
<evidence type="ECO:0000256" key="5">
    <source>
        <dbReference type="ARBA" id="ARBA00023136"/>
    </source>
</evidence>
<dbReference type="EMBL" id="CCKQ01011512">
    <property type="protein sequence ID" value="CDW83082.1"/>
    <property type="molecule type" value="Genomic_DNA"/>
</dbReference>
<dbReference type="OrthoDB" id="6770063at2759"/>
<dbReference type="Proteomes" id="UP000039865">
    <property type="component" value="Unassembled WGS sequence"/>
</dbReference>
<organism evidence="8 9">
    <name type="scientific">Stylonychia lemnae</name>
    <name type="common">Ciliate</name>
    <dbReference type="NCBI Taxonomy" id="5949"/>
    <lineage>
        <taxon>Eukaryota</taxon>
        <taxon>Sar</taxon>
        <taxon>Alveolata</taxon>
        <taxon>Ciliophora</taxon>
        <taxon>Intramacronucleata</taxon>
        <taxon>Spirotrichea</taxon>
        <taxon>Stichotrichia</taxon>
        <taxon>Sporadotrichida</taxon>
        <taxon>Oxytrichidae</taxon>
        <taxon>Stylonychinae</taxon>
        <taxon>Stylonychia</taxon>
    </lineage>
</organism>
<dbReference type="InterPro" id="IPR044770">
    <property type="entry name" value="MFS_spinster-like"/>
</dbReference>
<evidence type="ECO:0000313" key="8">
    <source>
        <dbReference type="EMBL" id="CDW83082.1"/>
    </source>
</evidence>
<evidence type="ECO:0000256" key="1">
    <source>
        <dbReference type="ARBA" id="ARBA00004141"/>
    </source>
</evidence>
<dbReference type="InParanoid" id="A0A078AP37"/>
<keyword evidence="9" id="KW-1185">Reference proteome</keyword>
<feature type="transmembrane region" description="Helical" evidence="7">
    <location>
        <begin position="167"/>
        <end position="186"/>
    </location>
</feature>
<name>A0A078AP37_STYLE</name>
<dbReference type="PANTHER" id="PTHR23505">
    <property type="entry name" value="SPINSTER"/>
    <property type="match status" value="1"/>
</dbReference>
<feature type="transmembrane region" description="Helical" evidence="7">
    <location>
        <begin position="318"/>
        <end position="341"/>
    </location>
</feature>
<protein>
    <submittedName>
        <fullName evidence="8">Major facilitator superfamily</fullName>
    </submittedName>
</protein>
<feature type="transmembrane region" description="Helical" evidence="7">
    <location>
        <begin position="93"/>
        <end position="123"/>
    </location>
</feature>
<keyword evidence="3 7" id="KW-0812">Transmembrane</keyword>
<feature type="transmembrane region" description="Helical" evidence="7">
    <location>
        <begin position="135"/>
        <end position="161"/>
    </location>
</feature>
<feature type="transmembrane region" description="Helical" evidence="7">
    <location>
        <begin position="20"/>
        <end position="39"/>
    </location>
</feature>
<comment type="similarity">
    <text evidence="6">Belongs to the major facilitator superfamily. Spinster (TC 2.A.1.49) family.</text>
</comment>
<feature type="transmembrane region" description="Helical" evidence="7">
    <location>
        <begin position="416"/>
        <end position="436"/>
    </location>
</feature>